<dbReference type="Gene3D" id="3.40.50.1820">
    <property type="entry name" value="alpha/beta hydrolase"/>
    <property type="match status" value="1"/>
</dbReference>
<dbReference type="SUPFAM" id="SSF53474">
    <property type="entry name" value="alpha/beta-Hydrolases"/>
    <property type="match status" value="1"/>
</dbReference>
<name>A0A1H6IS19_MYCRU</name>
<evidence type="ECO:0000313" key="2">
    <source>
        <dbReference type="EMBL" id="SEH49064.1"/>
    </source>
</evidence>
<evidence type="ECO:0000313" key="3">
    <source>
        <dbReference type="Proteomes" id="UP000182915"/>
    </source>
</evidence>
<feature type="domain" description="Serine aminopeptidase S33" evidence="1">
    <location>
        <begin position="68"/>
        <end position="179"/>
    </location>
</feature>
<keyword evidence="3" id="KW-1185">Reference proteome</keyword>
<dbReference type="InterPro" id="IPR022742">
    <property type="entry name" value="Hydrolase_4"/>
</dbReference>
<proteinExistence type="predicted"/>
<dbReference type="PANTHER" id="PTHR12277">
    <property type="entry name" value="ALPHA/BETA HYDROLASE DOMAIN-CONTAINING PROTEIN"/>
    <property type="match status" value="1"/>
</dbReference>
<dbReference type="Pfam" id="PF12146">
    <property type="entry name" value="Hydrolase_4"/>
    <property type="match status" value="1"/>
</dbReference>
<gene>
    <name evidence="2" type="ORF">SAMN04489835_0449</name>
</gene>
<dbReference type="STRING" id="370526.SAMN04489835_0449"/>
<organism evidence="2 3">
    <name type="scientific">Mycolicibacterium rutilum</name>
    <name type="common">Mycobacterium rutilum</name>
    <dbReference type="NCBI Taxonomy" id="370526"/>
    <lineage>
        <taxon>Bacteria</taxon>
        <taxon>Bacillati</taxon>
        <taxon>Actinomycetota</taxon>
        <taxon>Actinomycetes</taxon>
        <taxon>Mycobacteriales</taxon>
        <taxon>Mycobacteriaceae</taxon>
        <taxon>Mycolicibacterium</taxon>
    </lineage>
</organism>
<dbReference type="EMBL" id="LT629971">
    <property type="protein sequence ID" value="SEH49064.1"/>
    <property type="molecule type" value="Genomic_DNA"/>
</dbReference>
<accession>A0A1H6IS19</accession>
<sequence length="269" mass="28706">MRRAVGVLVIVALVGLALVWSLQRRLIYFPSPGPLPPAATALPGGQDVNFTTDDQIRLAGWYFPVEGADAAVLVFPGNGGDRSMRVPIAAALNRMGLSVLLFDYRGYGGNPGTPSEDGLAADARAAATWLAEQPGVERIGYYGESLGAAVAVGLAVERAPQALMLRSPFTSLPDVGATHYPWLPVRWLLRDRYPSIERIGSLRVPLLVIAGDRDDIVPEPMSRRLYDAAAEPKRYVLVSGAGHNDLALLAGAHVLDAIRGFVSASGLTW</sequence>
<dbReference type="OrthoDB" id="9777090at2"/>
<dbReference type="AlphaFoldDB" id="A0A1H6IS19"/>
<protein>
    <recommendedName>
        <fullName evidence="1">Serine aminopeptidase S33 domain-containing protein</fullName>
    </recommendedName>
</protein>
<dbReference type="InterPro" id="IPR029058">
    <property type="entry name" value="AB_hydrolase_fold"/>
</dbReference>
<dbReference type="RefSeq" id="WP_083405781.1">
    <property type="nucleotide sequence ID" value="NZ_LT629971.1"/>
</dbReference>
<dbReference type="Proteomes" id="UP000182915">
    <property type="component" value="Chromosome I"/>
</dbReference>
<reference evidence="3" key="1">
    <citation type="submission" date="2016-10" db="EMBL/GenBank/DDBJ databases">
        <authorList>
            <person name="Varghese N."/>
            <person name="Submissions S."/>
        </authorList>
    </citation>
    <scope>NUCLEOTIDE SEQUENCE [LARGE SCALE GENOMIC DNA]</scope>
    <source>
        <strain evidence="3">DSM 45405</strain>
    </source>
</reference>
<dbReference type="PANTHER" id="PTHR12277:SF79">
    <property type="entry name" value="XAA-PRO DIPEPTIDYL-PEPTIDASE-RELATED"/>
    <property type="match status" value="1"/>
</dbReference>
<evidence type="ECO:0000259" key="1">
    <source>
        <dbReference type="Pfam" id="PF12146"/>
    </source>
</evidence>